<dbReference type="PANTHER" id="PTHR14689:SF0">
    <property type="entry name" value="COILED-COIL DOMAIN-CONTAINING PROTEIN 82"/>
    <property type="match status" value="1"/>
</dbReference>
<evidence type="ECO:0000313" key="3">
    <source>
        <dbReference type="EMBL" id="OXG25189.1"/>
    </source>
</evidence>
<dbReference type="EMBL" id="AMKT01000028">
    <property type="protein sequence ID" value="OXG25189.1"/>
    <property type="molecule type" value="Genomic_DNA"/>
</dbReference>
<protein>
    <recommendedName>
        <fullName evidence="2">DUF4211 domain-containing protein</fullName>
    </recommendedName>
</protein>
<feature type="region of interest" description="Disordered" evidence="1">
    <location>
        <begin position="632"/>
        <end position="671"/>
    </location>
</feature>
<feature type="compositionally biased region" description="Basic residues" evidence="1">
    <location>
        <begin position="338"/>
        <end position="348"/>
    </location>
</feature>
<evidence type="ECO:0000256" key="1">
    <source>
        <dbReference type="SAM" id="MobiDB-lite"/>
    </source>
</evidence>
<feature type="domain" description="DUF4211" evidence="2">
    <location>
        <begin position="399"/>
        <end position="534"/>
    </location>
</feature>
<feature type="compositionally biased region" description="Acidic residues" evidence="1">
    <location>
        <begin position="359"/>
        <end position="372"/>
    </location>
</feature>
<reference evidence="3 4" key="1">
    <citation type="submission" date="2017-06" db="EMBL/GenBank/DDBJ databases">
        <title>Global population genomics of the pathogenic fungus Cryptococcus neoformans var. grubii.</title>
        <authorList>
            <person name="Cuomo C."/>
            <person name="Litvintseva A."/>
            <person name="Chen Y."/>
            <person name="Young S."/>
            <person name="Zeng Q."/>
            <person name="Chapman S."/>
            <person name="Gujja S."/>
            <person name="Saif S."/>
            <person name="Birren B."/>
        </authorList>
    </citation>
    <scope>NUCLEOTIDE SEQUENCE [LARGE SCALE GENOMIC DNA]</scope>
    <source>
        <strain evidence="3 4">Tu259-1</strain>
    </source>
</reference>
<proteinExistence type="predicted"/>
<feature type="compositionally biased region" description="Basic and acidic residues" evidence="1">
    <location>
        <begin position="286"/>
        <end position="298"/>
    </location>
</feature>
<feature type="region of interest" description="Disordered" evidence="1">
    <location>
        <begin position="17"/>
        <end position="40"/>
    </location>
</feature>
<dbReference type="PANTHER" id="PTHR14689">
    <property type="entry name" value="PHORBOL-ESTER_DAG-TYPE DOMAIN-CONTAINING PROTEIN"/>
    <property type="match status" value="1"/>
</dbReference>
<gene>
    <name evidence="3" type="ORF">C361_02193</name>
</gene>
<organism evidence="3 4">
    <name type="scientific">Cryptococcus neoformans Tu259-1</name>
    <dbReference type="NCBI Taxonomy" id="1230072"/>
    <lineage>
        <taxon>Eukaryota</taxon>
        <taxon>Fungi</taxon>
        <taxon>Dikarya</taxon>
        <taxon>Basidiomycota</taxon>
        <taxon>Agaricomycotina</taxon>
        <taxon>Tremellomycetes</taxon>
        <taxon>Tremellales</taxon>
        <taxon>Cryptococcaceae</taxon>
        <taxon>Cryptococcus</taxon>
        <taxon>Cryptococcus neoformans species complex</taxon>
    </lineage>
</organism>
<dbReference type="OrthoDB" id="21499at2759"/>
<feature type="compositionally biased region" description="Basic and acidic residues" evidence="1">
    <location>
        <begin position="206"/>
        <end position="228"/>
    </location>
</feature>
<dbReference type="Pfam" id="PF13926">
    <property type="entry name" value="DUF4211"/>
    <property type="match status" value="1"/>
</dbReference>
<sequence>MHRHILVMAPVRSLKGPFYDSGDEDTEVEPISKPTSSFDRTNSQLSVELPVFSYAERSKYSAWHPKPLAPSQTSESALEIFQVSPLSRNRFPPKTYGTKRQSKRAKLPPMRIEEEDDDDDVFRDTNYDELLAGSEFSGGEDPLPAKRSKNSKGKQKEVATLGGEREDDTPRASVARMRTRASGKNENMKEKPTPRIPSSTSKPHRHQETNDGEGKIASRLRKPIETPAKRSLRRLQQKRAGISISSQSEGPDSDSGFVVEDPEEPIDSPPPPHKRRRSSSHKKRNGKQENHPDPDDSSSHMAETSDEDMVEATKLDDPERFKATSRLRHTRLETAQQRRIRKLRNKRLGIKDDSSGSSGEEDAWENDGEDEPIYVSSGDNNDDYGNVQEDDVAEEDISNFIVDDGSQPLAEDLLPPEFSRNALQSTEYKFRVVFHYFLLLAMKGAKHVLPLDKKTREYFGPPLADLRRRMKDYQNNRVRSQVWSRELVQILEKYPCFRTEYTGAEMGCDACNISGRIGTITVTIGGEPYDKETFQTLQDTDDEGKDEDSDVVSVFSEEKDSSDIDGDESAPQIVHSKLVMGKICKARTQAYHQLFHWEYTLYHRIRRYYKNLLRAAGDIPPVISGSEIEQTEDEIDQAKSNTRSRRKSQRKEREAERKVKSLRQQGMPDDLEELDDVMEWMEEKADYVTEEFEWMEQLVENAERLDREKATD</sequence>
<name>A0A854QHW8_CRYNE</name>
<accession>A0A854QHW8</accession>
<evidence type="ECO:0000313" key="4">
    <source>
        <dbReference type="Proteomes" id="UP000199727"/>
    </source>
</evidence>
<evidence type="ECO:0000259" key="2">
    <source>
        <dbReference type="Pfam" id="PF13926"/>
    </source>
</evidence>
<comment type="caution">
    <text evidence="3">The sequence shown here is derived from an EMBL/GenBank/DDBJ whole genome shotgun (WGS) entry which is preliminary data.</text>
</comment>
<feature type="compositionally biased region" description="Basic and acidic residues" evidence="1">
    <location>
        <begin position="311"/>
        <end position="322"/>
    </location>
</feature>
<dbReference type="GO" id="GO:0005634">
    <property type="term" value="C:nucleus"/>
    <property type="evidence" value="ECO:0007669"/>
    <property type="project" value="TreeGrafter"/>
</dbReference>
<dbReference type="AlphaFoldDB" id="A0A854QHW8"/>
<feature type="region of interest" description="Disordered" evidence="1">
    <location>
        <begin position="89"/>
        <end position="385"/>
    </location>
</feature>
<dbReference type="InterPro" id="IPR025451">
    <property type="entry name" value="DUF4211"/>
</dbReference>
<dbReference type="Proteomes" id="UP000199727">
    <property type="component" value="Unassembled WGS sequence"/>
</dbReference>
<feature type="compositionally biased region" description="Basic residues" evidence="1">
    <location>
        <begin position="272"/>
        <end position="285"/>
    </location>
</feature>